<dbReference type="InterPro" id="IPR052158">
    <property type="entry name" value="INH-QAR"/>
</dbReference>
<keyword evidence="5" id="KW-1185">Reference proteome</keyword>
<organism evidence="4 5">
    <name type="scientific">Chitinophaga rupis</name>
    <dbReference type="NCBI Taxonomy" id="573321"/>
    <lineage>
        <taxon>Bacteria</taxon>
        <taxon>Pseudomonadati</taxon>
        <taxon>Bacteroidota</taxon>
        <taxon>Chitinophagia</taxon>
        <taxon>Chitinophagales</taxon>
        <taxon>Chitinophagaceae</taxon>
        <taxon>Chitinophaga</taxon>
    </lineage>
</organism>
<proteinExistence type="predicted"/>
<dbReference type="GO" id="GO:0003700">
    <property type="term" value="F:DNA-binding transcription factor activity"/>
    <property type="evidence" value="ECO:0007669"/>
    <property type="project" value="InterPro"/>
</dbReference>
<dbReference type="InterPro" id="IPR002818">
    <property type="entry name" value="DJ-1/PfpI"/>
</dbReference>
<dbReference type="InterPro" id="IPR018060">
    <property type="entry name" value="HTH_AraC"/>
</dbReference>
<dbReference type="SUPFAM" id="SSF52317">
    <property type="entry name" value="Class I glutamine amidotransferase-like"/>
    <property type="match status" value="1"/>
</dbReference>
<sequence>MKHVSILVPRGHTSLSNIEGTHQVLSEVNNFQEYRGEDPVFNIQLVGLEKDTSQRNGTYTVNPDVLITDIAKTDLIIIPALHGDQKICMEHNRELIPWIIEQYRGGAEIAAFCIGSFFLAGTGLMSGKRCATHWRFANEFRQMFPDVDLVDNKIITEEDGIYTSGGAYSYLNLLVYMIEKYTDRDTAIFISKAFMIDIDRHSQSPFIIFQGQKTHEDEAVKNAQEFIEKNFQERITVDQLASAFAMGRRSLERRFKKATSNTVSEYIQRVKIEAAKKSFETSRKNINEVMYDVGYADVKAFRTIFRKVTGLSPMEYRNKYNKEVVAV</sequence>
<keyword evidence="4" id="KW-0238">DNA-binding</keyword>
<dbReference type="Pfam" id="PF12833">
    <property type="entry name" value="HTH_18"/>
    <property type="match status" value="1"/>
</dbReference>
<dbReference type="PANTHER" id="PTHR43130:SF11">
    <property type="entry name" value="TRANSCRIPTIONAL REGULATORY PROTEIN"/>
    <property type="match status" value="1"/>
</dbReference>
<gene>
    <name evidence="4" type="ORF">SAMN04488505_1011401</name>
</gene>
<name>A0A1H7M583_9BACT</name>
<dbReference type="PROSITE" id="PS01124">
    <property type="entry name" value="HTH_ARAC_FAMILY_2"/>
    <property type="match status" value="1"/>
</dbReference>
<dbReference type="Gene3D" id="3.40.50.880">
    <property type="match status" value="1"/>
</dbReference>
<evidence type="ECO:0000256" key="1">
    <source>
        <dbReference type="ARBA" id="ARBA00023015"/>
    </source>
</evidence>
<dbReference type="Gene3D" id="1.10.10.60">
    <property type="entry name" value="Homeodomain-like"/>
    <property type="match status" value="2"/>
</dbReference>
<dbReference type="InterPro" id="IPR009057">
    <property type="entry name" value="Homeodomain-like_sf"/>
</dbReference>
<dbReference type="CDD" id="cd03138">
    <property type="entry name" value="GATase1_AraC_2"/>
    <property type="match status" value="1"/>
</dbReference>
<feature type="domain" description="HTH araC/xylS-type" evidence="3">
    <location>
        <begin position="221"/>
        <end position="319"/>
    </location>
</feature>
<dbReference type="PANTHER" id="PTHR43130">
    <property type="entry name" value="ARAC-FAMILY TRANSCRIPTIONAL REGULATOR"/>
    <property type="match status" value="1"/>
</dbReference>
<reference evidence="4 5" key="1">
    <citation type="submission" date="2016-10" db="EMBL/GenBank/DDBJ databases">
        <authorList>
            <person name="de Groot N.N."/>
        </authorList>
    </citation>
    <scope>NUCLEOTIDE SEQUENCE [LARGE SCALE GENOMIC DNA]</scope>
    <source>
        <strain evidence="4 5">DSM 21039</strain>
    </source>
</reference>
<dbReference type="AlphaFoldDB" id="A0A1H7M583"/>
<dbReference type="SUPFAM" id="SSF46689">
    <property type="entry name" value="Homeodomain-like"/>
    <property type="match status" value="2"/>
</dbReference>
<keyword evidence="1" id="KW-0805">Transcription regulation</keyword>
<accession>A0A1H7M583</accession>
<dbReference type="STRING" id="573321.SAMN04488505_1011401"/>
<evidence type="ECO:0000256" key="2">
    <source>
        <dbReference type="ARBA" id="ARBA00023163"/>
    </source>
</evidence>
<dbReference type="SMART" id="SM00342">
    <property type="entry name" value="HTH_ARAC"/>
    <property type="match status" value="1"/>
</dbReference>
<dbReference type="OrthoDB" id="9803764at2"/>
<dbReference type="EMBL" id="FOBB01000001">
    <property type="protein sequence ID" value="SEL06118.1"/>
    <property type="molecule type" value="Genomic_DNA"/>
</dbReference>
<dbReference type="GO" id="GO:0043565">
    <property type="term" value="F:sequence-specific DNA binding"/>
    <property type="evidence" value="ECO:0007669"/>
    <property type="project" value="InterPro"/>
</dbReference>
<evidence type="ECO:0000313" key="4">
    <source>
        <dbReference type="EMBL" id="SEL06118.1"/>
    </source>
</evidence>
<keyword evidence="2" id="KW-0804">Transcription</keyword>
<evidence type="ECO:0000313" key="5">
    <source>
        <dbReference type="Proteomes" id="UP000198984"/>
    </source>
</evidence>
<dbReference type="Proteomes" id="UP000198984">
    <property type="component" value="Unassembled WGS sequence"/>
</dbReference>
<dbReference type="RefSeq" id="WP_089907966.1">
    <property type="nucleotide sequence ID" value="NZ_FOBB01000001.1"/>
</dbReference>
<dbReference type="Pfam" id="PF01965">
    <property type="entry name" value="DJ-1_PfpI"/>
    <property type="match status" value="1"/>
</dbReference>
<evidence type="ECO:0000259" key="3">
    <source>
        <dbReference type="PROSITE" id="PS01124"/>
    </source>
</evidence>
<protein>
    <submittedName>
        <fullName evidence="4">Transcriptional regulator GlxA family, contains an amidase domain and an AraC-type DNA-binding HTH domain</fullName>
    </submittedName>
</protein>
<dbReference type="InterPro" id="IPR029062">
    <property type="entry name" value="Class_I_gatase-like"/>
</dbReference>